<accession>A0ABD6EHZ0</accession>
<evidence type="ECO:0000256" key="1">
    <source>
        <dbReference type="ARBA" id="ARBA00007831"/>
    </source>
</evidence>
<dbReference type="InterPro" id="IPR037104">
    <property type="entry name" value="Annexin_sf"/>
</dbReference>
<keyword evidence="3" id="KW-0041">Annexin</keyword>
<dbReference type="PANTHER" id="PTHR10502">
    <property type="entry name" value="ANNEXIN"/>
    <property type="match status" value="1"/>
</dbReference>
<protein>
    <recommendedName>
        <fullName evidence="6">Annexin</fullName>
    </recommendedName>
</protein>
<comment type="similarity">
    <text evidence="1">Belongs to the annexin family.</text>
</comment>
<gene>
    <name evidence="4" type="ORF">AB6A40_006065</name>
</gene>
<reference evidence="4 5" key="1">
    <citation type="submission" date="2024-08" db="EMBL/GenBank/DDBJ databases">
        <title>Gnathostoma spinigerum genome.</title>
        <authorList>
            <person name="Gonzalez-Bertolin B."/>
            <person name="Monzon S."/>
            <person name="Zaballos A."/>
            <person name="Jimenez P."/>
            <person name="Dekumyoy P."/>
            <person name="Varona S."/>
            <person name="Cuesta I."/>
            <person name="Sumanam S."/>
            <person name="Adisakwattana P."/>
            <person name="Gasser R.B."/>
            <person name="Hernandez-Gonzalez A."/>
            <person name="Young N.D."/>
            <person name="Perteguer M.J."/>
        </authorList>
    </citation>
    <scope>NUCLEOTIDE SEQUENCE [LARGE SCALE GENOMIC DNA]</scope>
    <source>
        <strain evidence="4">AL3</strain>
        <tissue evidence="4">Liver</tissue>
    </source>
</reference>
<dbReference type="InterPro" id="IPR018502">
    <property type="entry name" value="Annexin_repeat"/>
</dbReference>
<dbReference type="EMBL" id="JBGFUD010004098">
    <property type="protein sequence ID" value="MFH4979356.1"/>
    <property type="molecule type" value="Genomic_DNA"/>
</dbReference>
<name>A0ABD6EHZ0_9BILA</name>
<comment type="caution">
    <text evidence="4">The sequence shown here is derived from an EMBL/GenBank/DDBJ whole genome shotgun (WGS) entry which is preliminary data.</text>
</comment>
<keyword evidence="5" id="KW-1185">Reference proteome</keyword>
<dbReference type="Gene3D" id="1.10.220.10">
    <property type="entry name" value="Annexin"/>
    <property type="match status" value="3"/>
</dbReference>
<evidence type="ECO:0000256" key="2">
    <source>
        <dbReference type="ARBA" id="ARBA00022737"/>
    </source>
</evidence>
<evidence type="ECO:0000313" key="4">
    <source>
        <dbReference type="EMBL" id="MFH4979356.1"/>
    </source>
</evidence>
<dbReference type="PROSITE" id="PS51897">
    <property type="entry name" value="ANNEXIN_2"/>
    <property type="match status" value="2"/>
</dbReference>
<dbReference type="SMART" id="SM00335">
    <property type="entry name" value="ANX"/>
    <property type="match status" value="3"/>
</dbReference>
<evidence type="ECO:0008006" key="6">
    <source>
        <dbReference type="Google" id="ProtNLM"/>
    </source>
</evidence>
<dbReference type="Pfam" id="PF00191">
    <property type="entry name" value="Annexin"/>
    <property type="match status" value="3"/>
</dbReference>
<organism evidence="4 5">
    <name type="scientific">Gnathostoma spinigerum</name>
    <dbReference type="NCBI Taxonomy" id="75299"/>
    <lineage>
        <taxon>Eukaryota</taxon>
        <taxon>Metazoa</taxon>
        <taxon>Ecdysozoa</taxon>
        <taxon>Nematoda</taxon>
        <taxon>Chromadorea</taxon>
        <taxon>Rhabditida</taxon>
        <taxon>Spirurina</taxon>
        <taxon>Gnathostomatomorpha</taxon>
        <taxon>Gnathostomatoidea</taxon>
        <taxon>Gnathostomatidae</taxon>
        <taxon>Gnathostoma</taxon>
    </lineage>
</organism>
<evidence type="ECO:0000256" key="3">
    <source>
        <dbReference type="ARBA" id="ARBA00023216"/>
    </source>
</evidence>
<proteinExistence type="inferred from homology"/>
<dbReference type="AlphaFoldDB" id="A0ABD6EHZ0"/>
<evidence type="ECO:0000313" key="5">
    <source>
        <dbReference type="Proteomes" id="UP001608902"/>
    </source>
</evidence>
<dbReference type="SUPFAM" id="SSF47874">
    <property type="entry name" value="Annexin"/>
    <property type="match status" value="1"/>
</dbReference>
<dbReference type="PANTHER" id="PTHR10502:SF243">
    <property type="entry name" value="ANNEXIN"/>
    <property type="match status" value="1"/>
</dbReference>
<keyword evidence="2" id="KW-0677">Repeat</keyword>
<sequence length="346" mass="39795">MPLMYQLFESQELNLQGTVIGPEDDDFHPELASERLQKALGGIQTDEKVLIDVTVAHTNFQRQKIMESYQAMFERDLLVDLADETGGYLYDILKALYTPSPVFTATLIHHSISDANVEFQGITALEIVSTHTTKQMRAVREAYQMKYKKTPEKDIARKVDGLFGKMLQSLFREPRDENDEVNNELLEKQVTTICSAPGTIEELGRSLSLFEEVFAGTSWNHISTLVSRLEDELNAGKSIENLLRRNQNMHGDIRQMLIVLVKISRNIQTYFAEKLHEAISADWPDYSVINNTIVLRCEIDLFDICNEYRREFRASLLKDLQMVCSGEYFRVISRLLPNCFIGRRRT</sequence>
<dbReference type="Proteomes" id="UP001608902">
    <property type="component" value="Unassembled WGS sequence"/>
</dbReference>